<keyword evidence="3" id="KW-0443">Lipid metabolism</keyword>
<feature type="modified residue" description="O-(pantetheine 4'-phosphoryl)serine" evidence="3">
    <location>
        <position position="58"/>
    </location>
</feature>
<dbReference type="STRING" id="1544416.Cocul_00276"/>
<dbReference type="AlphaFoldDB" id="A0A0Q0UBA6"/>
<dbReference type="GO" id="GO:0005737">
    <property type="term" value="C:cytoplasm"/>
    <property type="evidence" value="ECO:0007669"/>
    <property type="project" value="UniProtKB-SubCell"/>
</dbReference>
<dbReference type="Gene3D" id="1.10.1200.10">
    <property type="entry name" value="ACP-like"/>
    <property type="match status" value="1"/>
</dbReference>
<accession>A0A0Q0UBA6</accession>
<comment type="similarity">
    <text evidence="3">Belongs to the acyl carrier protein (ACP) family.</text>
</comment>
<evidence type="ECO:0000313" key="6">
    <source>
        <dbReference type="EMBL" id="KQB85139.1"/>
    </source>
</evidence>
<keyword evidence="3" id="KW-0275">Fatty acid biosynthesis</keyword>
<comment type="pathway">
    <text evidence="3">Lipid metabolism; fatty acid biosynthesis.</text>
</comment>
<keyword evidence="7" id="KW-1185">Reference proteome</keyword>
<evidence type="ECO:0000256" key="4">
    <source>
        <dbReference type="SAM" id="MobiDB-lite"/>
    </source>
</evidence>
<evidence type="ECO:0000256" key="2">
    <source>
        <dbReference type="ARBA" id="ARBA00022553"/>
    </source>
</evidence>
<organism evidence="6 7">
    <name type="scientific">Corynebacterium oculi</name>
    <dbReference type="NCBI Taxonomy" id="1544416"/>
    <lineage>
        <taxon>Bacteria</taxon>
        <taxon>Bacillati</taxon>
        <taxon>Actinomycetota</taxon>
        <taxon>Actinomycetes</taxon>
        <taxon>Mycobacteriales</taxon>
        <taxon>Corynebacteriaceae</taxon>
        <taxon>Corynebacterium</taxon>
    </lineage>
</organism>
<protein>
    <recommendedName>
        <fullName evidence="3">Acyl carrier protein</fullName>
        <shortName evidence="3">ACP</shortName>
    </recommendedName>
</protein>
<dbReference type="InterPro" id="IPR009081">
    <property type="entry name" value="PP-bd_ACP"/>
</dbReference>
<comment type="subcellular location">
    <subcellularLocation>
        <location evidence="3">Cytoplasm</location>
    </subcellularLocation>
</comment>
<comment type="PTM">
    <text evidence="3">4'-phosphopantetheine is transferred from CoA to a specific serine of apo-ACP by AcpS. This modification is essential for activity because fatty acids are bound in thioester linkage to the sulfhydryl of the prosthetic group.</text>
</comment>
<evidence type="ECO:0000256" key="3">
    <source>
        <dbReference type="HAMAP-Rule" id="MF_01217"/>
    </source>
</evidence>
<dbReference type="InterPro" id="IPR003231">
    <property type="entry name" value="ACP"/>
</dbReference>
<dbReference type="Pfam" id="PF00550">
    <property type="entry name" value="PP-binding"/>
    <property type="match status" value="1"/>
</dbReference>
<dbReference type="OrthoDB" id="4415238at2"/>
<evidence type="ECO:0000259" key="5">
    <source>
        <dbReference type="PROSITE" id="PS50075"/>
    </source>
</evidence>
<dbReference type="Proteomes" id="UP000050517">
    <property type="component" value="Unassembled WGS sequence"/>
</dbReference>
<name>A0A0Q0UBA6_9CORY</name>
<evidence type="ECO:0000256" key="1">
    <source>
        <dbReference type="ARBA" id="ARBA00022450"/>
    </source>
</evidence>
<dbReference type="RefSeq" id="WP_055121511.1">
    <property type="nucleotide sequence ID" value="NZ_LKST01000001.1"/>
</dbReference>
<keyword evidence="1 3" id="KW-0596">Phosphopantetheine</keyword>
<dbReference type="GO" id="GO:0000036">
    <property type="term" value="F:acyl carrier activity"/>
    <property type="evidence" value="ECO:0007669"/>
    <property type="project" value="UniProtKB-UniRule"/>
</dbReference>
<keyword evidence="2 3" id="KW-0597">Phosphoprotein</keyword>
<dbReference type="PATRIC" id="fig|1544416.3.peg.280"/>
<evidence type="ECO:0000313" key="7">
    <source>
        <dbReference type="Proteomes" id="UP000050517"/>
    </source>
</evidence>
<keyword evidence="3" id="KW-0963">Cytoplasm</keyword>
<sequence>MGNLADQLAAKFGAETQEKEKPEGTLARLALIVAEATGRDVQEIQPSTRLRDGLGTSSLDLVEITVRTEEAFGVELEGRTVADFETVGDVVDFLDNTSR</sequence>
<gene>
    <name evidence="3 6" type="primary">acpP</name>
    <name evidence="6" type="ORF">Cocul_00276</name>
</gene>
<reference evidence="6 7" key="1">
    <citation type="submission" date="2015-10" db="EMBL/GenBank/DDBJ databases">
        <title>Corynebacteirum lowii and Corynebacterium oculi species nova, derived from human clinical disease and and emended description of Corynebacterium mastiditis.</title>
        <authorList>
            <person name="Bernard K."/>
            <person name="Pacheco A.L."/>
            <person name="Mcdougall C."/>
            <person name="Burtx T."/>
            <person name="Weibe D."/>
            <person name="Tyler S."/>
            <person name="Olson A.B."/>
            <person name="Cnockaert M."/>
            <person name="Eguchi H."/>
            <person name="Kuwahara T."/>
            <person name="Nakayama-Imaohji H."/>
            <person name="Boudewijins M."/>
            <person name="Van Hoecke F."/>
            <person name="Bernier A.-M."/>
            <person name="Vandamme P."/>
        </authorList>
    </citation>
    <scope>NUCLEOTIDE SEQUENCE [LARGE SCALE GENOMIC DNA]</scope>
    <source>
        <strain evidence="6 7">NML 130210</strain>
    </source>
</reference>
<feature type="domain" description="Carrier" evidence="5">
    <location>
        <begin position="20"/>
        <end position="98"/>
    </location>
</feature>
<keyword evidence="3" id="KW-0276">Fatty acid metabolism</keyword>
<comment type="caution">
    <text evidence="6">The sequence shown here is derived from an EMBL/GenBank/DDBJ whole genome shotgun (WGS) entry which is preliminary data.</text>
</comment>
<dbReference type="HAMAP" id="MF_01217">
    <property type="entry name" value="Acyl_carrier"/>
    <property type="match status" value="1"/>
</dbReference>
<proteinExistence type="inferred from homology"/>
<comment type="function">
    <text evidence="3">Carrier of the growing fatty acid chain in fatty acid biosynthesis.</text>
</comment>
<dbReference type="InterPro" id="IPR036736">
    <property type="entry name" value="ACP-like_sf"/>
</dbReference>
<dbReference type="SUPFAM" id="SSF47336">
    <property type="entry name" value="ACP-like"/>
    <property type="match status" value="1"/>
</dbReference>
<dbReference type="EMBL" id="LKST01000001">
    <property type="protein sequence ID" value="KQB85139.1"/>
    <property type="molecule type" value="Genomic_DNA"/>
</dbReference>
<dbReference type="PROSITE" id="PS50075">
    <property type="entry name" value="CARRIER"/>
    <property type="match status" value="1"/>
</dbReference>
<feature type="region of interest" description="Disordered" evidence="4">
    <location>
        <begin position="1"/>
        <end position="21"/>
    </location>
</feature>
<keyword evidence="3" id="KW-0444">Lipid biosynthesis</keyword>
<dbReference type="UniPathway" id="UPA00094"/>